<dbReference type="Pfam" id="PF09769">
    <property type="entry name" value="ApoO"/>
    <property type="match status" value="1"/>
</dbReference>
<evidence type="ECO:0000256" key="3">
    <source>
        <dbReference type="ARBA" id="ARBA00022692"/>
    </source>
</evidence>
<evidence type="ECO:0000256" key="7">
    <source>
        <dbReference type="RuleBase" id="RU363021"/>
    </source>
</evidence>
<dbReference type="AlphaFoldDB" id="A0A401PC35"/>
<evidence type="ECO:0000256" key="2">
    <source>
        <dbReference type="ARBA" id="ARBA00010904"/>
    </source>
</evidence>
<reference evidence="8 9" key="1">
    <citation type="journal article" date="2018" name="Nat. Ecol. Evol.">
        <title>Shark genomes provide insights into elasmobranch evolution and the origin of vertebrates.</title>
        <authorList>
            <person name="Hara Y"/>
            <person name="Yamaguchi K"/>
            <person name="Onimaru K"/>
            <person name="Kadota M"/>
            <person name="Koyanagi M"/>
            <person name="Keeley SD"/>
            <person name="Tatsumi K"/>
            <person name="Tanaka K"/>
            <person name="Motone F"/>
            <person name="Kageyama Y"/>
            <person name="Nozu R"/>
            <person name="Adachi N"/>
            <person name="Nishimura O"/>
            <person name="Nakagawa R"/>
            <person name="Tanegashima C"/>
            <person name="Kiyatake I"/>
            <person name="Matsumoto R"/>
            <person name="Murakumo K"/>
            <person name="Nishida K"/>
            <person name="Terakita A"/>
            <person name="Kuratani S"/>
            <person name="Sato K"/>
            <person name="Hyodo S Kuraku.S."/>
        </authorList>
    </citation>
    <scope>NUCLEOTIDE SEQUENCE [LARGE SCALE GENOMIC DNA]</scope>
</reference>
<keyword evidence="6" id="KW-0472">Membrane</keyword>
<dbReference type="InterPro" id="IPR033182">
    <property type="entry name" value="MIC26/MIC27_animal"/>
</dbReference>
<organism evidence="8 9">
    <name type="scientific">Scyliorhinus torazame</name>
    <name type="common">Cloudy catshark</name>
    <name type="synonym">Catulus torazame</name>
    <dbReference type="NCBI Taxonomy" id="75743"/>
    <lineage>
        <taxon>Eukaryota</taxon>
        <taxon>Metazoa</taxon>
        <taxon>Chordata</taxon>
        <taxon>Craniata</taxon>
        <taxon>Vertebrata</taxon>
        <taxon>Chondrichthyes</taxon>
        <taxon>Elasmobranchii</taxon>
        <taxon>Galeomorphii</taxon>
        <taxon>Galeoidea</taxon>
        <taxon>Carcharhiniformes</taxon>
        <taxon>Scyliorhinidae</taxon>
        <taxon>Scyliorhinus</taxon>
    </lineage>
</organism>
<comment type="subcellular location">
    <subcellularLocation>
        <location evidence="7">Mitochondrion inner membrane</location>
    </subcellularLocation>
    <subcellularLocation>
        <location evidence="1">Mitochondrion membrane</location>
    </subcellularLocation>
</comment>
<evidence type="ECO:0000256" key="5">
    <source>
        <dbReference type="ARBA" id="ARBA00023128"/>
    </source>
</evidence>
<name>A0A401PC35_SCYTO</name>
<keyword evidence="4" id="KW-1133">Transmembrane helix</keyword>
<proteinExistence type="inferred from homology"/>
<dbReference type="GO" id="GO:0061617">
    <property type="term" value="C:MICOS complex"/>
    <property type="evidence" value="ECO:0007669"/>
    <property type="project" value="UniProtKB-UniRule"/>
</dbReference>
<dbReference type="GO" id="GO:0042407">
    <property type="term" value="P:cristae formation"/>
    <property type="evidence" value="ECO:0007669"/>
    <property type="project" value="InterPro"/>
</dbReference>
<evidence type="ECO:0000256" key="1">
    <source>
        <dbReference type="ARBA" id="ARBA00004325"/>
    </source>
</evidence>
<dbReference type="Proteomes" id="UP000288216">
    <property type="component" value="Unassembled WGS sequence"/>
</dbReference>
<evidence type="ECO:0000313" key="9">
    <source>
        <dbReference type="Proteomes" id="UP000288216"/>
    </source>
</evidence>
<evidence type="ECO:0000256" key="4">
    <source>
        <dbReference type="ARBA" id="ARBA00022989"/>
    </source>
</evidence>
<protein>
    <recommendedName>
        <fullName evidence="7">MICOS complex subunit</fullName>
    </recommendedName>
</protein>
<dbReference type="PANTHER" id="PTHR14564">
    <property type="entry name" value="MICOS COMPLEX SUBUNIT MIC26 / MIC27 FAMILY MEMBER"/>
    <property type="match status" value="1"/>
</dbReference>
<evidence type="ECO:0000313" key="8">
    <source>
        <dbReference type="EMBL" id="GCB70667.1"/>
    </source>
</evidence>
<dbReference type="STRING" id="75743.A0A401PC35"/>
<dbReference type="OrthoDB" id="5973346at2759"/>
<comment type="subunit">
    <text evidence="7">Component of the mitochondrial contact site and cristae organizing system (MICOS) complex.</text>
</comment>
<accession>A0A401PC35</accession>
<sequence>MVSQVVKLSALPGGLGMVSFTVYASSKSPQDKDLVKPEQLSVYNEPSTNSKYVTEQPGWLLQRISGVRQTVEPFAAQCKGAYNAIKNGAENTIAFGKGAYVFLKDPPEGFLPRVGVITVSGLAGLILAARGPQFKKVAYPVGLASVGMAICYPQEALSVAKFSGQKMYAVGQGSYMVARAFWKRSAARRERDLEATKAQADQLMEAENTDTSLTTELPQQLQSEVTFVPTEEKQMVVIDPTLMDHGQSNPEDTDMYSTRS</sequence>
<gene>
    <name evidence="8" type="ORF">scyTo_0001340</name>
</gene>
<comment type="function">
    <text evidence="7">Component of the MICOS complex, a large protein complex of the mitochondrial inner membrane that plays crucial roles in the maintenance of crista junctions, inner membrane architecture, and formation of contact sites to the outer membrane.</text>
</comment>
<keyword evidence="5 7" id="KW-0496">Mitochondrion</keyword>
<keyword evidence="9" id="KW-1185">Reference proteome</keyword>
<keyword evidence="3" id="KW-0812">Transmembrane</keyword>
<dbReference type="OMA" id="MEANCCK"/>
<comment type="similarity">
    <text evidence="2">Belongs to the apolipoprotein O/MICOS complex subunit Mic27 family.</text>
</comment>
<keyword evidence="7" id="KW-0999">Mitochondrion inner membrane</keyword>
<dbReference type="EMBL" id="BFAA01000297">
    <property type="protein sequence ID" value="GCB70667.1"/>
    <property type="molecule type" value="Genomic_DNA"/>
</dbReference>
<evidence type="ECO:0000256" key="6">
    <source>
        <dbReference type="ARBA" id="ARBA00023136"/>
    </source>
</evidence>
<dbReference type="InterPro" id="IPR019166">
    <property type="entry name" value="MIC26/MIC27"/>
</dbReference>
<comment type="caution">
    <text evidence="8">The sequence shown here is derived from an EMBL/GenBank/DDBJ whole genome shotgun (WGS) entry which is preliminary data.</text>
</comment>